<organism evidence="1 2">
    <name type="scientific">Halosquirtibacter laminarini</name>
    <dbReference type="NCBI Taxonomy" id="3374600"/>
    <lineage>
        <taxon>Bacteria</taxon>
        <taxon>Pseudomonadati</taxon>
        <taxon>Bacteroidota</taxon>
        <taxon>Bacteroidia</taxon>
        <taxon>Marinilabiliales</taxon>
        <taxon>Prolixibacteraceae</taxon>
        <taxon>Halosquirtibacter</taxon>
    </lineage>
</organism>
<sequence length="377" mass="43337">MFSTFNKVFKISLFIFLITLIPTHTKASLKDSISLGGALRFNYRYKAWDQTFKDKKGDFVFDMFAIKANATYNKFFLKAEYRFYPSNFGGSFLKEGYVGYRINSEQQIVIGTTQVPFGITPYTSHSYFFNMQYYAGFEDDYDNGIKWTYNNQNFILDLAYFKNAEGNSNSTKRYSYDPVGNYEEIGQWNAKIEKPLGNISIGASGQFGKIRNATTTDITNSWATEAHFNGNFLSNKQLNVRLEAMYYNYEDIEDHQLTMGAYNSSYDVASEASIYSVAVAYTIPVKAEYLDYIQVYNDYSYMKKSFEGFNDSQMNVTGMMLAAGPIYTYIDYAIGKNQDWFGPWGEYGPDNSSNGMAQGDVNPDWHAWFNINIGYYF</sequence>
<dbReference type="EMBL" id="CP081303">
    <property type="protein sequence ID" value="QZE14568.1"/>
    <property type="molecule type" value="Genomic_DNA"/>
</dbReference>
<accession>A0AC61NG31</accession>
<proteinExistence type="predicted"/>
<gene>
    <name evidence="1" type="ORF">K4L44_01470</name>
</gene>
<evidence type="ECO:0000313" key="1">
    <source>
        <dbReference type="EMBL" id="QZE14568.1"/>
    </source>
</evidence>
<evidence type="ECO:0000313" key="2">
    <source>
        <dbReference type="Proteomes" id="UP000826212"/>
    </source>
</evidence>
<dbReference type="Proteomes" id="UP000826212">
    <property type="component" value="Chromosome"/>
</dbReference>
<keyword evidence="2" id="KW-1185">Reference proteome</keyword>
<name>A0AC61NG31_9BACT</name>
<protein>
    <submittedName>
        <fullName evidence="1">Uncharacterized protein</fullName>
    </submittedName>
</protein>
<reference evidence="1" key="1">
    <citation type="submission" date="2021-08" db="EMBL/GenBank/DDBJ databases">
        <title>Novel anaerobic bacterium isolated from sea squirt in East Sea, Republic of Korea.</title>
        <authorList>
            <person name="Nguyen T.H."/>
            <person name="Li Z."/>
            <person name="Lee Y.-J."/>
            <person name="Ko J."/>
            <person name="Kim S.-G."/>
        </authorList>
    </citation>
    <scope>NUCLEOTIDE SEQUENCE</scope>
    <source>
        <strain evidence="1">KCTC 25031</strain>
    </source>
</reference>